<evidence type="ECO:0000256" key="2">
    <source>
        <dbReference type="SAM" id="Phobius"/>
    </source>
</evidence>
<dbReference type="Pfam" id="PF22933">
    <property type="entry name" value="ComC_SSD"/>
    <property type="match status" value="1"/>
</dbReference>
<dbReference type="EMBL" id="AJWJ01000471">
    <property type="protein sequence ID" value="KAF2070586.1"/>
    <property type="molecule type" value="Genomic_DNA"/>
</dbReference>
<evidence type="ECO:0000313" key="5">
    <source>
        <dbReference type="EMBL" id="KAF2070586.1"/>
    </source>
</evidence>
<dbReference type="PANTHER" id="PTHR31378:SF17">
    <property type="match status" value="1"/>
</dbReference>
<feature type="signal peptide" evidence="3">
    <location>
        <begin position="1"/>
        <end position="23"/>
    </location>
</feature>
<sequence length="1384" mass="154127">MIKLNLVLPLFLIVLLLVIENDAQNIAEIKKVSFSDNSYLNGDQICIMKSYIVLDSDTPDKITIKSSGVMVVYSLLYSITEKYDQNLYKTLYVGDFETQQGVNSISIFLEFANGSISDLLSLGTNTCWPIPSAHATPTYPNTLFPKRLNFYFLRIPSIVSTWYNGYILFTMNPGSPYVGNIRQSPYDTSFFIVQLYLDTLATPPVEANFTLQFSSSEPVNYSVSSSMRAWDDIIGEYNISMKLENVYTKAQPFCSFMIGVQGDPRQVYFEQPALSPSGSLFREYVKGNPMTSSLLVNTYVISINSMLPNIPLPISIIAYNGIAGPLELETVSVNHYAPSLITQLPIIDTELGALPGGTRYIVCKTSIQTDAMTQLEIKITNSKGTIADYPFGFKSGNLKNVDIVVSYVLPPYFSAYNPQFSVEYPILTSSAPTPFIPIQIDSTPPIIHSIDITPLDKGKYLLLADISDDLSGFHSIEFNGKVILQASNIIQGTMISGLYEAIIDQNDLLFINQIKVVDFGFSFSSFPDGYYNSKADRVQLIGSLFIPSNIKLFKFEYYNLDLSISGAWNTLYFNYEGAGPYSKIIFYPIIVVSEHSVIDNPDIYTDPQYQYEWDIESKSFKIRFYLPAGLYSKNINYMVGDLSGTRLYAFDDFYNLIGSDAVLNVSSIDANQMFPYVTEFEIIGTSVIYLNGPTQTANIGWRITIETLKHPLKYATFMVTSDYNPQGVNYTFVPSQSMNKSPFNGVYEILFQVDGDSISQEYQISFVLFEDKVGRKSGINNPKIGDAFLKFHNTSFYPIKVNCLPISDTTSPVLTGWAVSTQTFNSMSGVNVFSIDFETQDVDSPLSLDHIPVVYLTPPISQSKYQCKTRLLGSTPGNKTATYRAHCIPPYGFGFPLGFSFSIYGIVDKYMNVGGYSSSDLLNDNRQHYMNAPTPSFSTPVLIQGQSDGGNVTLTGHHFGVANESVQIFIYPDNADTIQISAPLFKYFSNLQFSFIFTSQTPFALSIQVKNIGSNTLRIIPKNKTDSSSTNSENTGSSMEPSSSSTSSHSIPKNIPCPGNPVCGGKDKGICLPNGGCKCLASYYGEDCTSVIIIIPKPDFKPNQPTTNITIDNNDIALESLISIVGLNELDQTGQIIKRMTFDQWIYTKINDDLHQYNTSIVGAIQTNISVWIEYFEEQQIIQFAGQNLTMYPSSIKYKIAITRYPFSSSLNMLQFVMAASFITPTNGECTYTDFNNTIEDSEYLRLQIDSHSLFGRFIKRGLLDDRPRVVTNSILENDGYTSFKNTSMGSSFIGMNLPFYLRTAIIDPDFSVLIDSNPASSKQGSTCATKKTNKLSGAKIAGIVIGCVAFVSIIVVAVSYHLYKKKKQLKFEKNVENKLKRFN</sequence>
<feature type="compositionally biased region" description="Low complexity" evidence="1">
    <location>
        <begin position="1026"/>
        <end position="1050"/>
    </location>
</feature>
<dbReference type="Pfam" id="PF23034">
    <property type="entry name" value="DUF7035"/>
    <property type="match status" value="1"/>
</dbReference>
<dbReference type="InterPro" id="IPR056645">
    <property type="entry name" value="DUF7743"/>
</dbReference>
<evidence type="ECO:0000259" key="4">
    <source>
        <dbReference type="PROSITE" id="PS00022"/>
    </source>
</evidence>
<dbReference type="InterPro" id="IPR057709">
    <property type="entry name" value="DUF7949"/>
</dbReference>
<evidence type="ECO:0000256" key="1">
    <source>
        <dbReference type="SAM" id="MobiDB-lite"/>
    </source>
</evidence>
<comment type="caution">
    <text evidence="5">The sequence shown here is derived from an EMBL/GenBank/DDBJ whole genome shotgun (WGS) entry which is preliminary data.</text>
</comment>
<organism evidence="5 6">
    <name type="scientific">Polysphondylium violaceum</name>
    <dbReference type="NCBI Taxonomy" id="133409"/>
    <lineage>
        <taxon>Eukaryota</taxon>
        <taxon>Amoebozoa</taxon>
        <taxon>Evosea</taxon>
        <taxon>Eumycetozoa</taxon>
        <taxon>Dictyostelia</taxon>
        <taxon>Dictyosteliales</taxon>
        <taxon>Dictyosteliaceae</taxon>
        <taxon>Polysphondylium</taxon>
    </lineage>
</organism>
<gene>
    <name evidence="5" type="ORF">CYY_008091</name>
</gene>
<feature type="chain" id="PRO_5035307528" description="EGF-like domain-containing protein" evidence="3">
    <location>
        <begin position="24"/>
        <end position="1384"/>
    </location>
</feature>
<dbReference type="Pfam" id="PF24893">
    <property type="entry name" value="DUF7743"/>
    <property type="match status" value="1"/>
</dbReference>
<keyword evidence="2" id="KW-0472">Membrane</keyword>
<dbReference type="PANTHER" id="PTHR31378">
    <property type="entry name" value="EGF-LIKE DOMAIN-CONTAINING PROTEIN-RELATED-RELATED"/>
    <property type="match status" value="1"/>
</dbReference>
<reference evidence="5" key="1">
    <citation type="submission" date="2020-01" db="EMBL/GenBank/DDBJ databases">
        <title>Development of genomics and gene disruption for Polysphondylium violaceum indicates a role for the polyketide synthase stlB in stalk morphogenesis.</title>
        <authorList>
            <person name="Narita B."/>
            <person name="Kawabe Y."/>
            <person name="Kin K."/>
            <person name="Saito T."/>
            <person name="Gibbs R."/>
            <person name="Kuspa A."/>
            <person name="Muzny D."/>
            <person name="Queller D."/>
            <person name="Richards S."/>
            <person name="Strassman J."/>
            <person name="Sucgang R."/>
            <person name="Worley K."/>
            <person name="Schaap P."/>
        </authorList>
    </citation>
    <scope>NUCLEOTIDE SEQUENCE</scope>
    <source>
        <strain evidence="5">QSvi11</strain>
    </source>
</reference>
<dbReference type="PROSITE" id="PS00022">
    <property type="entry name" value="EGF_1"/>
    <property type="match status" value="1"/>
</dbReference>
<dbReference type="InterPro" id="IPR000742">
    <property type="entry name" value="EGF"/>
</dbReference>
<dbReference type="Proteomes" id="UP000695562">
    <property type="component" value="Unassembled WGS sequence"/>
</dbReference>
<evidence type="ECO:0000313" key="6">
    <source>
        <dbReference type="Proteomes" id="UP000695562"/>
    </source>
</evidence>
<protein>
    <recommendedName>
        <fullName evidence="4">EGF-like domain-containing protein</fullName>
    </recommendedName>
</protein>
<dbReference type="InterPro" id="IPR055463">
    <property type="entry name" value="DUF7035"/>
</dbReference>
<accession>A0A8J4PW15</accession>
<feature type="region of interest" description="Disordered" evidence="1">
    <location>
        <begin position="1020"/>
        <end position="1052"/>
    </location>
</feature>
<dbReference type="Pfam" id="PF25820">
    <property type="entry name" value="DUF7949"/>
    <property type="match status" value="1"/>
</dbReference>
<keyword evidence="3" id="KW-0732">Signal</keyword>
<feature type="transmembrane region" description="Helical" evidence="2">
    <location>
        <begin position="1341"/>
        <end position="1364"/>
    </location>
</feature>
<evidence type="ECO:0000256" key="3">
    <source>
        <dbReference type="SAM" id="SignalP"/>
    </source>
</evidence>
<name>A0A8J4PW15_9MYCE</name>
<keyword evidence="2" id="KW-1133">Transmembrane helix</keyword>
<dbReference type="InterPro" id="IPR054484">
    <property type="entry name" value="ComC_SSD"/>
</dbReference>
<feature type="domain" description="EGF-like" evidence="4">
    <location>
        <begin position="1077"/>
        <end position="1088"/>
    </location>
</feature>
<dbReference type="InterPro" id="IPR055462">
    <property type="entry name" value="DUF7034"/>
</dbReference>
<dbReference type="Pfam" id="PF23033">
    <property type="entry name" value="DUF7034"/>
    <property type="match status" value="1"/>
</dbReference>
<keyword evidence="2" id="KW-0812">Transmembrane</keyword>
<proteinExistence type="predicted"/>
<keyword evidence="6" id="KW-1185">Reference proteome</keyword>